<accession>A0A1H0FXS7</accession>
<evidence type="ECO:0000313" key="2">
    <source>
        <dbReference type="Proteomes" id="UP000198778"/>
    </source>
</evidence>
<dbReference type="Proteomes" id="UP000198778">
    <property type="component" value="Unassembled WGS sequence"/>
</dbReference>
<dbReference type="EMBL" id="FNIL01000005">
    <property type="protein sequence ID" value="SDN99498.1"/>
    <property type="molecule type" value="Genomic_DNA"/>
</dbReference>
<dbReference type="PANTHER" id="PTHR37171">
    <property type="entry name" value="SERINE/THREONINE-PROTEIN KINASE YRZF-RELATED"/>
    <property type="match status" value="1"/>
</dbReference>
<dbReference type="InterPro" id="IPR052396">
    <property type="entry name" value="Meiotic_Drive_Suppr_Kinase"/>
</dbReference>
<reference evidence="2" key="1">
    <citation type="submission" date="2016-10" db="EMBL/GenBank/DDBJ databases">
        <authorList>
            <person name="Varghese N."/>
            <person name="Submissions S."/>
        </authorList>
    </citation>
    <scope>NUCLEOTIDE SEQUENCE [LARGE SCALE GENOMIC DNA]</scope>
    <source>
        <strain evidence="2">CGMCC 1.10369</strain>
    </source>
</reference>
<evidence type="ECO:0008006" key="3">
    <source>
        <dbReference type="Google" id="ProtNLM"/>
    </source>
</evidence>
<gene>
    <name evidence="1" type="ORF">SAMN04488053_105146</name>
</gene>
<dbReference type="RefSeq" id="WP_090842869.1">
    <property type="nucleotide sequence ID" value="NZ_FNIL01000005.1"/>
</dbReference>
<dbReference type="AlphaFoldDB" id="A0A1H0FXS7"/>
<keyword evidence="2" id="KW-1185">Reference proteome</keyword>
<sequence length="202" mass="23621">MKGYKDLAHSVRYEKRGENFVVAVKDQTLIHLGTGRSACAFRILESDKVIKIYYPQFSHLAKEEAEIYKKLESIPSFPLLYEAGDNYIVIDYIEGQTLFQCLTRGDVIDQHVIMEIDQALLEVSRRHLNPSDIHLHNLILTPQGKIMIIDPARFNQQNDCNQWNDLKAAYHKYYTKRLFPKRMPAVLLDSIRLLYKRKLIKI</sequence>
<protein>
    <recommendedName>
        <fullName evidence="3">Serine/threonine protein kinase</fullName>
    </recommendedName>
</protein>
<dbReference type="OrthoDB" id="529320at2"/>
<dbReference type="InterPro" id="IPR011009">
    <property type="entry name" value="Kinase-like_dom_sf"/>
</dbReference>
<organism evidence="1 2">
    <name type="scientific">Alkalicoccus daliensis</name>
    <dbReference type="NCBI Taxonomy" id="745820"/>
    <lineage>
        <taxon>Bacteria</taxon>
        <taxon>Bacillati</taxon>
        <taxon>Bacillota</taxon>
        <taxon>Bacilli</taxon>
        <taxon>Bacillales</taxon>
        <taxon>Bacillaceae</taxon>
        <taxon>Alkalicoccus</taxon>
    </lineage>
</organism>
<proteinExistence type="predicted"/>
<dbReference type="SUPFAM" id="SSF56112">
    <property type="entry name" value="Protein kinase-like (PK-like)"/>
    <property type="match status" value="1"/>
</dbReference>
<dbReference type="PANTHER" id="PTHR37171:SF1">
    <property type="entry name" value="SERINE_THREONINE-PROTEIN KINASE YRZF-RELATED"/>
    <property type="match status" value="1"/>
</dbReference>
<name>A0A1H0FXS7_9BACI</name>
<dbReference type="STRING" id="745820.SAMN04488053_105146"/>
<dbReference type="Gene3D" id="1.10.510.10">
    <property type="entry name" value="Transferase(Phosphotransferase) domain 1"/>
    <property type="match status" value="1"/>
</dbReference>
<evidence type="ECO:0000313" key="1">
    <source>
        <dbReference type="EMBL" id="SDN99498.1"/>
    </source>
</evidence>